<dbReference type="SUPFAM" id="SSF50965">
    <property type="entry name" value="Galactose oxidase, central domain"/>
    <property type="match status" value="1"/>
</dbReference>
<organism evidence="6 7">
    <name type="scientific">Linnemannia elongata AG-77</name>
    <dbReference type="NCBI Taxonomy" id="1314771"/>
    <lineage>
        <taxon>Eukaryota</taxon>
        <taxon>Fungi</taxon>
        <taxon>Fungi incertae sedis</taxon>
        <taxon>Mucoromycota</taxon>
        <taxon>Mortierellomycotina</taxon>
        <taxon>Mortierellomycetes</taxon>
        <taxon>Mortierellales</taxon>
        <taxon>Mortierellaceae</taxon>
        <taxon>Linnemannia</taxon>
    </lineage>
</organism>
<dbReference type="AlphaFoldDB" id="A0A197JLS3"/>
<keyword evidence="1" id="KW-0880">Kelch repeat</keyword>
<keyword evidence="4" id="KW-0812">Transmembrane</keyword>
<keyword evidence="2" id="KW-0677">Repeat</keyword>
<feature type="compositionally biased region" description="Low complexity" evidence="3">
    <location>
        <begin position="409"/>
        <end position="422"/>
    </location>
</feature>
<protein>
    <recommendedName>
        <fullName evidence="8">Galactose oxidase</fullName>
    </recommendedName>
</protein>
<feature type="compositionally biased region" description="Polar residues" evidence="3">
    <location>
        <begin position="439"/>
        <end position="449"/>
    </location>
</feature>
<feature type="region of interest" description="Disordered" evidence="3">
    <location>
        <begin position="398"/>
        <end position="449"/>
    </location>
</feature>
<feature type="transmembrane region" description="Helical" evidence="4">
    <location>
        <begin position="357"/>
        <end position="379"/>
    </location>
</feature>
<feature type="region of interest" description="Disordered" evidence="3">
    <location>
        <begin position="562"/>
        <end position="585"/>
    </location>
</feature>
<keyword evidence="4" id="KW-0472">Membrane</keyword>
<dbReference type="STRING" id="1314771.A0A197JLS3"/>
<evidence type="ECO:0000313" key="6">
    <source>
        <dbReference type="EMBL" id="OAQ25918.1"/>
    </source>
</evidence>
<keyword evidence="7" id="KW-1185">Reference proteome</keyword>
<dbReference type="Proteomes" id="UP000078512">
    <property type="component" value="Unassembled WGS sequence"/>
</dbReference>
<dbReference type="PANTHER" id="PTHR46093:SF18">
    <property type="entry name" value="FIBRONECTIN TYPE-III DOMAIN-CONTAINING PROTEIN"/>
    <property type="match status" value="1"/>
</dbReference>
<feature type="signal peptide" evidence="5">
    <location>
        <begin position="1"/>
        <end position="27"/>
    </location>
</feature>
<dbReference type="InterPro" id="IPR011043">
    <property type="entry name" value="Gal_Oxase/kelch_b-propeller"/>
</dbReference>
<sequence length="653" mass="72463">MQRQTFLLQLACILFAWLSSFPSITRAQNYIPTPVYNMAFTSRINKALIIHGGKAQMNPDATNNQLFALDLTVPLWETSSPPWRYLTAPTTNQSPRLLDRNTMVMSPDESQVMLFDSNTPYLAMYNVTSDSWLTRQNLPLSFAYGSNYTTAMDPASGIVFLGRGGGNGTMMMVYNATSHDSWTQPMPSSTQLPVYVQGYSFVYCASRKSILLFGGKTPSYLGDVYNPYIFEFQMGAYSWVRLNTEGPSPTQIYSHCMVPAYEGFKMVVFGGSFRDDTQLDDIYILDVPTMTWTKGSDPPVPLDRSNMACTVGGDNFIAWGGYNAQKAIDGTPIIYNLRTNQWTTTYSLAPADSKYNWGAIIGGVVAAVAVAAGVGFVYYRRRKQLKSRARRVDVQLTANTKQQQHRQQEQGSHGSQQQQRQHQYPDQQGPDSYHPRSHNVGTAPSVEQGSTYKGSLQHLIIDNGHMSASTTSFTPLFARDNSARYSSNSGSSSIQQPPIELYEKGYYVPESSRRNPQLFDAAVIPYNDSGMVPVEVLSGEAPWMTPQSLRRNPQLVSEQLQVQEQQHHSLQRSGSVASGGTLVDDDDIEREVDAGREVPVYHEACSDARIESGCGGNGGQVSQAEATSITAPPDLHLKQHHICHPRRQQQPNP</sequence>
<keyword evidence="5" id="KW-0732">Signal</keyword>
<keyword evidence="4" id="KW-1133">Transmembrane helix</keyword>
<dbReference type="OrthoDB" id="432528at2759"/>
<dbReference type="PANTHER" id="PTHR46093">
    <property type="entry name" value="ACYL-COA-BINDING DOMAIN-CONTAINING PROTEIN 5"/>
    <property type="match status" value="1"/>
</dbReference>
<evidence type="ECO:0008006" key="8">
    <source>
        <dbReference type="Google" id="ProtNLM"/>
    </source>
</evidence>
<accession>A0A197JLS3</accession>
<feature type="chain" id="PRO_5008276074" description="Galactose oxidase" evidence="5">
    <location>
        <begin position="28"/>
        <end position="653"/>
    </location>
</feature>
<name>A0A197JLS3_9FUNG</name>
<dbReference type="Gene3D" id="2.120.10.80">
    <property type="entry name" value="Kelch-type beta propeller"/>
    <property type="match status" value="1"/>
</dbReference>
<dbReference type="Pfam" id="PF24681">
    <property type="entry name" value="Kelch_KLHDC2_KLHL20_DRC7"/>
    <property type="match status" value="1"/>
</dbReference>
<evidence type="ECO:0000256" key="2">
    <source>
        <dbReference type="ARBA" id="ARBA00022737"/>
    </source>
</evidence>
<feature type="region of interest" description="Disordered" evidence="3">
    <location>
        <begin position="615"/>
        <end position="653"/>
    </location>
</feature>
<proteinExistence type="predicted"/>
<gene>
    <name evidence="6" type="ORF">K457DRAFT_736329</name>
</gene>
<evidence type="ECO:0000313" key="7">
    <source>
        <dbReference type="Proteomes" id="UP000078512"/>
    </source>
</evidence>
<reference evidence="6 7" key="1">
    <citation type="submission" date="2016-05" db="EMBL/GenBank/DDBJ databases">
        <title>Genome sequencing reveals origins of a unique bacterial endosymbiosis in the earliest lineages of terrestrial Fungi.</title>
        <authorList>
            <consortium name="DOE Joint Genome Institute"/>
            <person name="Uehling J."/>
            <person name="Gryganskyi A."/>
            <person name="Hameed K."/>
            <person name="Tschaplinski T."/>
            <person name="Misztal P."/>
            <person name="Wu S."/>
            <person name="Desiro A."/>
            <person name="Vande Pol N."/>
            <person name="Du Z.-Y."/>
            <person name="Zienkiewicz A."/>
            <person name="Zienkiewicz K."/>
            <person name="Morin E."/>
            <person name="Tisserant E."/>
            <person name="Splivallo R."/>
            <person name="Hainaut M."/>
            <person name="Henrissat B."/>
            <person name="Ohm R."/>
            <person name="Kuo A."/>
            <person name="Yan J."/>
            <person name="Lipzen A."/>
            <person name="Nolan M."/>
            <person name="Labutti K."/>
            <person name="Barry K."/>
            <person name="Goldstein A."/>
            <person name="Labbe J."/>
            <person name="Schadt C."/>
            <person name="Tuskan G."/>
            <person name="Grigoriev I."/>
            <person name="Martin F."/>
            <person name="Vilgalys R."/>
            <person name="Bonito G."/>
        </authorList>
    </citation>
    <scope>NUCLEOTIDE SEQUENCE [LARGE SCALE GENOMIC DNA]</scope>
    <source>
        <strain evidence="6 7">AG-77</strain>
    </source>
</reference>
<feature type="compositionally biased region" description="Basic residues" evidence="3">
    <location>
        <begin position="638"/>
        <end position="647"/>
    </location>
</feature>
<evidence type="ECO:0000256" key="1">
    <source>
        <dbReference type="ARBA" id="ARBA00022441"/>
    </source>
</evidence>
<feature type="compositionally biased region" description="Polar residues" evidence="3">
    <location>
        <begin position="620"/>
        <end position="630"/>
    </location>
</feature>
<evidence type="ECO:0000256" key="5">
    <source>
        <dbReference type="SAM" id="SignalP"/>
    </source>
</evidence>
<dbReference type="InterPro" id="IPR015915">
    <property type="entry name" value="Kelch-typ_b-propeller"/>
</dbReference>
<evidence type="ECO:0000256" key="4">
    <source>
        <dbReference type="SAM" id="Phobius"/>
    </source>
</evidence>
<evidence type="ECO:0000256" key="3">
    <source>
        <dbReference type="SAM" id="MobiDB-lite"/>
    </source>
</evidence>
<dbReference type="EMBL" id="KV442072">
    <property type="protein sequence ID" value="OAQ25918.1"/>
    <property type="molecule type" value="Genomic_DNA"/>
</dbReference>